<sequence length="33" mass="3939">MSRNLITLNYNIDTGFLSYINFNYLYMGENMNV</sequence>
<reference evidence="1 2" key="1">
    <citation type="submission" date="2020-08" db="EMBL/GenBank/DDBJ databases">
        <title>Genomic Encyclopedia of Type Strains, Phase IV (KMG-IV): sequencing the most valuable type-strain genomes for metagenomic binning, comparative biology and taxonomic classification.</title>
        <authorList>
            <person name="Goeker M."/>
        </authorList>
    </citation>
    <scope>NUCLEOTIDE SEQUENCE [LARGE SCALE GENOMIC DNA]</scope>
    <source>
        <strain evidence="1 2">DSM 105481</strain>
    </source>
</reference>
<dbReference type="EMBL" id="JACJHX010000005">
    <property type="protein sequence ID" value="MBA9026684.1"/>
    <property type="molecule type" value="Genomic_DNA"/>
</dbReference>
<dbReference type="Proteomes" id="UP000626697">
    <property type="component" value="Unassembled WGS sequence"/>
</dbReference>
<keyword evidence="2" id="KW-1185">Reference proteome</keyword>
<protein>
    <submittedName>
        <fullName evidence="1">Uncharacterized protein</fullName>
    </submittedName>
</protein>
<comment type="caution">
    <text evidence="1">The sequence shown here is derived from an EMBL/GenBank/DDBJ whole genome shotgun (WGS) entry which is preliminary data.</text>
</comment>
<gene>
    <name evidence="1" type="ORF">HNP81_001969</name>
</gene>
<name>A0ABR6CNR1_9BACI</name>
<organism evidence="1 2">
    <name type="scientific">Peribacillus huizhouensis</name>
    <dbReference type="NCBI Taxonomy" id="1501239"/>
    <lineage>
        <taxon>Bacteria</taxon>
        <taxon>Bacillati</taxon>
        <taxon>Bacillota</taxon>
        <taxon>Bacilli</taxon>
        <taxon>Bacillales</taxon>
        <taxon>Bacillaceae</taxon>
        <taxon>Peribacillus</taxon>
    </lineage>
</organism>
<evidence type="ECO:0000313" key="1">
    <source>
        <dbReference type="EMBL" id="MBA9026684.1"/>
    </source>
</evidence>
<proteinExistence type="predicted"/>
<accession>A0ABR6CNR1</accession>
<evidence type="ECO:0000313" key="2">
    <source>
        <dbReference type="Proteomes" id="UP000626697"/>
    </source>
</evidence>